<comment type="caution">
    <text evidence="8">Lacks conserved residue(s) required for the propagation of feature annotation.</text>
</comment>
<dbReference type="GO" id="GO:0004764">
    <property type="term" value="F:shikimate 3-dehydrogenase (NADP+) activity"/>
    <property type="evidence" value="ECO:0007669"/>
    <property type="project" value="UniProtKB-UniRule"/>
</dbReference>
<feature type="binding site" evidence="8">
    <location>
        <position position="224"/>
    </location>
    <ligand>
        <name>NADP(+)</name>
        <dbReference type="ChEBI" id="CHEBI:58349"/>
    </ligand>
</feature>
<feature type="domain" description="Shikimate dehydrogenase substrate binding N-terminal" evidence="10">
    <location>
        <begin position="1"/>
        <end position="70"/>
    </location>
</feature>
<feature type="binding site" evidence="8">
    <location>
        <position position="83"/>
    </location>
    <ligand>
        <name>shikimate</name>
        <dbReference type="ChEBI" id="CHEBI:36208"/>
    </ligand>
</feature>
<feature type="binding site" evidence="8">
    <location>
        <position position="43"/>
    </location>
    <ligand>
        <name>shikimate</name>
        <dbReference type="ChEBI" id="CHEBI:36208"/>
    </ligand>
</feature>
<feature type="binding site" evidence="8">
    <location>
        <position position="231"/>
    </location>
    <ligand>
        <name>shikimate</name>
        <dbReference type="ChEBI" id="CHEBI:36208"/>
    </ligand>
</feature>
<dbReference type="NCBIfam" id="TIGR00507">
    <property type="entry name" value="aroE"/>
    <property type="match status" value="1"/>
</dbReference>
<dbReference type="Pfam" id="PF18317">
    <property type="entry name" value="SDH_C"/>
    <property type="match status" value="1"/>
</dbReference>
<dbReference type="InterPro" id="IPR041121">
    <property type="entry name" value="SDH_C"/>
</dbReference>
<dbReference type="InterPro" id="IPR022893">
    <property type="entry name" value="Shikimate_DH_fam"/>
</dbReference>
<dbReference type="CDD" id="cd01065">
    <property type="entry name" value="NAD_bind_Shikimate_DH"/>
    <property type="match status" value="1"/>
</dbReference>
<keyword evidence="3 8" id="KW-0028">Amino-acid biosynthesis</keyword>
<feature type="domain" description="Quinate/shikimate 5-dehydrogenase/glutamyl-tRNA reductase" evidence="9">
    <location>
        <begin position="94"/>
        <end position="176"/>
    </location>
</feature>
<dbReference type="Proteomes" id="UP000031972">
    <property type="component" value="Unassembled WGS sequence"/>
</dbReference>
<dbReference type="GO" id="GO:0009073">
    <property type="term" value="P:aromatic amino acid family biosynthetic process"/>
    <property type="evidence" value="ECO:0007669"/>
    <property type="project" value="UniProtKB-KW"/>
</dbReference>
<dbReference type="PANTHER" id="PTHR21089">
    <property type="entry name" value="SHIKIMATE DEHYDROGENASE"/>
    <property type="match status" value="1"/>
</dbReference>
<evidence type="ECO:0000259" key="9">
    <source>
        <dbReference type="Pfam" id="PF01488"/>
    </source>
</evidence>
<dbReference type="UniPathway" id="UPA00053">
    <property type="reaction ID" value="UER00087"/>
</dbReference>
<comment type="caution">
    <text evidence="12">The sequence shown here is derived from an EMBL/GenBank/DDBJ whole genome shotgun (WGS) entry which is preliminary data.</text>
</comment>
<evidence type="ECO:0000256" key="4">
    <source>
        <dbReference type="ARBA" id="ARBA00022857"/>
    </source>
</evidence>
<evidence type="ECO:0000256" key="6">
    <source>
        <dbReference type="ARBA" id="ARBA00023141"/>
    </source>
</evidence>
<evidence type="ECO:0000313" key="13">
    <source>
        <dbReference type="Proteomes" id="UP000031972"/>
    </source>
</evidence>
<dbReference type="GO" id="GO:0009423">
    <property type="term" value="P:chorismate biosynthetic process"/>
    <property type="evidence" value="ECO:0007669"/>
    <property type="project" value="UniProtKB-UniRule"/>
</dbReference>
<feature type="binding site" evidence="8">
    <location>
        <begin position="109"/>
        <end position="113"/>
    </location>
    <ligand>
        <name>NADP(+)</name>
        <dbReference type="ChEBI" id="CHEBI:58349"/>
    </ligand>
</feature>
<dbReference type="EMBL" id="JXRR01000017">
    <property type="protein sequence ID" value="KIL46069.1"/>
    <property type="molecule type" value="Genomic_DNA"/>
</dbReference>
<feature type="binding site" evidence="8">
    <location>
        <position position="68"/>
    </location>
    <ligand>
        <name>shikimate</name>
        <dbReference type="ChEBI" id="CHEBI:36208"/>
    </ligand>
</feature>
<feature type="domain" description="SDH C-terminal" evidence="11">
    <location>
        <begin position="224"/>
        <end position="247"/>
    </location>
</feature>
<dbReference type="InterPro" id="IPR006151">
    <property type="entry name" value="Shikm_DH/Glu-tRNA_Rdtase"/>
</dbReference>
<dbReference type="GO" id="GO:0005829">
    <property type="term" value="C:cytosol"/>
    <property type="evidence" value="ECO:0007669"/>
    <property type="project" value="TreeGrafter"/>
</dbReference>
<dbReference type="AlphaFoldDB" id="A0A0C2RWF5"/>
<evidence type="ECO:0000313" key="12">
    <source>
        <dbReference type="EMBL" id="KIL46069.1"/>
    </source>
</evidence>
<dbReference type="SUPFAM" id="SSF51735">
    <property type="entry name" value="NAD(P)-binding Rossmann-fold domains"/>
    <property type="match status" value="1"/>
</dbReference>
<accession>A0A0C2RWF5</accession>
<sequence length="262" mass="28726">MHNHWFEEEGIDGKYVPFEIDPNRLEEAVRGMKALNFTGWNVTIPFKEAIIPLLDQVEEDAKLIGAVNTVINQQGKLIGSNTDGAGFVESLYEKRTLKEIQQSSILLIGAGGAAKGIFHALAKLEPAHLAVANRTEERALSLIQSIKTNKKAQAITIRECEKLLSTFDIVINTTSVGMFPHVENMPIDVTKMKNCTLAADIIYNPLETAFLREAKKHGADTLNGVGMFVHQGALAFHQWTGTNPDTDKAVSRITKQLGGTSC</sequence>
<evidence type="ECO:0000256" key="3">
    <source>
        <dbReference type="ARBA" id="ARBA00022605"/>
    </source>
</evidence>
<feature type="binding site" evidence="8">
    <location>
        <position position="59"/>
    </location>
    <ligand>
        <name>NADP(+)</name>
        <dbReference type="ChEBI" id="CHEBI:58349"/>
    </ligand>
</feature>
<evidence type="ECO:0000256" key="7">
    <source>
        <dbReference type="ARBA" id="ARBA00049442"/>
    </source>
</evidence>
<dbReference type="SUPFAM" id="SSF53223">
    <property type="entry name" value="Aminoacid dehydrogenase-like, N-terminal domain"/>
    <property type="match status" value="1"/>
</dbReference>
<feature type="binding site" evidence="8">
    <location>
        <begin position="133"/>
        <end position="138"/>
    </location>
    <ligand>
        <name>NADP(+)</name>
        <dbReference type="ChEBI" id="CHEBI:58349"/>
    </ligand>
</feature>
<keyword evidence="5 8" id="KW-0560">Oxidoreductase</keyword>
<keyword evidence="6 8" id="KW-0057">Aromatic amino acid biosynthesis</keyword>
<dbReference type="Gene3D" id="3.40.50.720">
    <property type="entry name" value="NAD(P)-binding Rossmann-like Domain"/>
    <property type="match status" value="1"/>
</dbReference>
<feature type="active site" description="Proton acceptor" evidence="8">
    <location>
        <position position="47"/>
    </location>
</feature>
<proteinExistence type="inferred from homology"/>
<dbReference type="Gene3D" id="3.40.50.10860">
    <property type="entry name" value="Leucine Dehydrogenase, chain A, domain 1"/>
    <property type="match status" value="1"/>
</dbReference>
<dbReference type="InterPro" id="IPR036291">
    <property type="entry name" value="NAD(P)-bd_dom_sf"/>
</dbReference>
<reference evidence="12 13" key="1">
    <citation type="submission" date="2015-01" db="EMBL/GenBank/DDBJ databases">
        <title>Jeotgalibacillus campisalis genome sequencing.</title>
        <authorList>
            <person name="Goh K.M."/>
            <person name="Chan K.-G."/>
            <person name="Yaakop A.S."/>
            <person name="Ee R."/>
            <person name="Gan H.M."/>
            <person name="Chan C.S."/>
        </authorList>
    </citation>
    <scope>NUCLEOTIDE SEQUENCE [LARGE SCALE GENOMIC DNA]</scope>
    <source>
        <strain evidence="12 13">SF-57</strain>
    </source>
</reference>
<dbReference type="InterPro" id="IPR046346">
    <property type="entry name" value="Aminoacid_DH-like_N_sf"/>
</dbReference>
<evidence type="ECO:0000259" key="11">
    <source>
        <dbReference type="Pfam" id="PF18317"/>
    </source>
</evidence>
<keyword evidence="4 8" id="KW-0521">NADP</keyword>
<dbReference type="GO" id="GO:0050661">
    <property type="term" value="F:NADP binding"/>
    <property type="evidence" value="ECO:0007669"/>
    <property type="project" value="InterPro"/>
</dbReference>
<protein>
    <recommendedName>
        <fullName evidence="2 8">Shikimate dehydrogenase (NADP(+))</fullName>
        <shortName evidence="8">SDH</shortName>
        <ecNumber evidence="2 8">1.1.1.25</ecNumber>
    </recommendedName>
</protein>
<dbReference type="PATRIC" id="fig|220754.4.peg.2759"/>
<feature type="binding site" evidence="8">
    <location>
        <position position="203"/>
    </location>
    <ligand>
        <name>shikimate</name>
        <dbReference type="ChEBI" id="CHEBI:36208"/>
    </ligand>
</feature>
<organism evidence="12 13">
    <name type="scientific">Jeotgalibacillus campisalis</name>
    <dbReference type="NCBI Taxonomy" id="220754"/>
    <lineage>
        <taxon>Bacteria</taxon>
        <taxon>Bacillati</taxon>
        <taxon>Bacillota</taxon>
        <taxon>Bacilli</taxon>
        <taxon>Bacillales</taxon>
        <taxon>Caryophanaceae</taxon>
        <taxon>Jeotgalibacillus</taxon>
    </lineage>
</organism>
<evidence type="ECO:0000256" key="8">
    <source>
        <dbReference type="HAMAP-Rule" id="MF_00222"/>
    </source>
</evidence>
<dbReference type="GO" id="GO:0019632">
    <property type="term" value="P:shikimate metabolic process"/>
    <property type="evidence" value="ECO:0007669"/>
    <property type="project" value="InterPro"/>
</dbReference>
<dbReference type="InterPro" id="IPR011342">
    <property type="entry name" value="Shikimate_DH"/>
</dbReference>
<gene>
    <name evidence="8" type="primary">aroE</name>
    <name evidence="12" type="ORF">KR50_27440</name>
</gene>
<comment type="subunit">
    <text evidence="8">Homodimer.</text>
</comment>
<keyword evidence="13" id="KW-1185">Reference proteome</keyword>
<dbReference type="EC" id="1.1.1.25" evidence="2 8"/>
<dbReference type="Pfam" id="PF01488">
    <property type="entry name" value="Shikimate_DH"/>
    <property type="match status" value="1"/>
</dbReference>
<dbReference type="GO" id="GO:0008652">
    <property type="term" value="P:amino acid biosynthetic process"/>
    <property type="evidence" value="ECO:0007669"/>
    <property type="project" value="UniProtKB-KW"/>
</dbReference>
<evidence type="ECO:0000256" key="5">
    <source>
        <dbReference type="ARBA" id="ARBA00023002"/>
    </source>
</evidence>
<dbReference type="PANTHER" id="PTHR21089:SF1">
    <property type="entry name" value="BIFUNCTIONAL 3-DEHYDROQUINATE DEHYDRATASE_SHIKIMATE DEHYDROGENASE, CHLOROPLASTIC"/>
    <property type="match status" value="1"/>
</dbReference>
<dbReference type="Pfam" id="PF08501">
    <property type="entry name" value="Shikimate_dh_N"/>
    <property type="match status" value="1"/>
</dbReference>
<evidence type="ECO:0000256" key="1">
    <source>
        <dbReference type="ARBA" id="ARBA00004871"/>
    </source>
</evidence>
<comment type="catalytic activity">
    <reaction evidence="7 8">
        <text>shikimate + NADP(+) = 3-dehydroshikimate + NADPH + H(+)</text>
        <dbReference type="Rhea" id="RHEA:17737"/>
        <dbReference type="ChEBI" id="CHEBI:15378"/>
        <dbReference type="ChEBI" id="CHEBI:16630"/>
        <dbReference type="ChEBI" id="CHEBI:36208"/>
        <dbReference type="ChEBI" id="CHEBI:57783"/>
        <dbReference type="ChEBI" id="CHEBI:58349"/>
        <dbReference type="EC" id="1.1.1.25"/>
    </reaction>
</comment>
<comment type="function">
    <text evidence="8">Involved in the biosynthesis of the chorismate, which leads to the biosynthesis of aromatic amino acids. Catalyzes the reversible NADPH linked reduction of 3-dehydroshikimate (DHSA) to yield shikimate (SA).</text>
</comment>
<comment type="pathway">
    <text evidence="1 8">Metabolic intermediate biosynthesis; chorismate biosynthesis; chorismate from D-erythrose 4-phosphate and phosphoenolpyruvate: step 4/7.</text>
</comment>
<comment type="similarity">
    <text evidence="8">Belongs to the shikimate dehydrogenase family.</text>
</comment>
<evidence type="ECO:0000259" key="10">
    <source>
        <dbReference type="Pfam" id="PF08501"/>
    </source>
</evidence>
<dbReference type="InterPro" id="IPR013708">
    <property type="entry name" value="Shikimate_DH-bd_N"/>
</dbReference>
<feature type="binding site" evidence="8">
    <location>
        <position position="201"/>
    </location>
    <ligand>
        <name>NADP(+)</name>
        <dbReference type="ChEBI" id="CHEBI:58349"/>
    </ligand>
</feature>
<dbReference type="HAMAP" id="MF_00222">
    <property type="entry name" value="Shikimate_DH_AroE"/>
    <property type="match status" value="1"/>
</dbReference>
<name>A0A0C2RWF5_9BACL</name>
<evidence type="ECO:0000256" key="2">
    <source>
        <dbReference type="ARBA" id="ARBA00012962"/>
    </source>
</evidence>